<dbReference type="PATRIC" id="fig|742725.3.peg.2153"/>
<dbReference type="SUPFAM" id="SSF53448">
    <property type="entry name" value="Nucleotide-diphospho-sugar transferases"/>
    <property type="match status" value="1"/>
</dbReference>
<dbReference type="NCBIfam" id="TIGR00466">
    <property type="entry name" value="kdsB"/>
    <property type="match status" value="1"/>
</dbReference>
<dbReference type="GO" id="GO:0008690">
    <property type="term" value="F:3-deoxy-manno-octulosonate cytidylyltransferase activity"/>
    <property type="evidence" value="ECO:0007669"/>
    <property type="project" value="UniProtKB-UniRule"/>
</dbReference>
<dbReference type="HAMAP" id="MF_00057">
    <property type="entry name" value="KdsB"/>
    <property type="match status" value="1"/>
</dbReference>
<dbReference type="Gene3D" id="3.90.550.10">
    <property type="entry name" value="Spore Coat Polysaccharide Biosynthesis Protein SpsA, Chain A"/>
    <property type="match status" value="1"/>
</dbReference>
<proteinExistence type="inferred from homology"/>
<keyword evidence="4 5" id="KW-0448">Lipopolysaccharide biosynthesis</keyword>
<evidence type="ECO:0000256" key="1">
    <source>
        <dbReference type="ARBA" id="ARBA00004370"/>
    </source>
</evidence>
<dbReference type="PANTHER" id="PTHR42866">
    <property type="entry name" value="3-DEOXY-MANNO-OCTULOSONATE CYTIDYLYLTRANSFERASE"/>
    <property type="match status" value="1"/>
</dbReference>
<dbReference type="GeneID" id="92814921"/>
<keyword evidence="2 5" id="KW-0808">Transferase</keyword>
<keyword evidence="7" id="KW-1185">Reference proteome</keyword>
<dbReference type="OrthoDB" id="9815559at2"/>
<dbReference type="NCBIfam" id="NF003950">
    <property type="entry name" value="PRK05450.1-3"/>
    <property type="match status" value="1"/>
</dbReference>
<keyword evidence="3 5" id="KW-0548">Nucleotidyltransferase</keyword>
<comment type="function">
    <text evidence="5">Activates KDO (a required 8-carbon sugar) for incorporation into bacterial lipopolysaccharide in Gram-negative bacteria.</text>
</comment>
<dbReference type="eggNOG" id="COG1212">
    <property type="taxonomic scope" value="Bacteria"/>
</dbReference>
<comment type="subcellular location">
    <subcellularLocation>
        <location evidence="5">Cytoplasm</location>
    </subcellularLocation>
    <subcellularLocation>
        <location evidence="1">Membrane</location>
    </subcellularLocation>
</comment>
<dbReference type="AlphaFoldDB" id="G5H8W9"/>
<comment type="catalytic activity">
    <reaction evidence="5">
        <text>3-deoxy-alpha-D-manno-oct-2-ulosonate + CTP = CMP-3-deoxy-beta-D-manno-octulosonate + diphosphate</text>
        <dbReference type="Rhea" id="RHEA:23448"/>
        <dbReference type="ChEBI" id="CHEBI:33019"/>
        <dbReference type="ChEBI" id="CHEBI:37563"/>
        <dbReference type="ChEBI" id="CHEBI:85986"/>
        <dbReference type="ChEBI" id="CHEBI:85987"/>
        <dbReference type="EC" id="2.7.7.38"/>
    </reaction>
</comment>
<dbReference type="InterPro" id="IPR004528">
    <property type="entry name" value="KdsB"/>
</dbReference>
<comment type="pathway">
    <text evidence="5">Nucleotide-sugar biosynthesis; CMP-3-deoxy-D-manno-octulosonate biosynthesis; CMP-3-deoxy-D-manno-octulosonate from 3-deoxy-D-manno-octulosonate and CTP: step 1/1.</text>
</comment>
<evidence type="ECO:0000313" key="7">
    <source>
        <dbReference type="Proteomes" id="UP000006008"/>
    </source>
</evidence>
<dbReference type="Proteomes" id="UP000006008">
    <property type="component" value="Unassembled WGS sequence"/>
</dbReference>
<comment type="caution">
    <text evidence="6">The sequence shown here is derived from an EMBL/GenBank/DDBJ whole genome shotgun (WGS) entry which is preliminary data.</text>
</comment>
<dbReference type="InterPro" id="IPR003329">
    <property type="entry name" value="Cytidylyl_trans"/>
</dbReference>
<comment type="similarity">
    <text evidence="5">Belongs to the KdsB family.</text>
</comment>
<dbReference type="NCBIfam" id="NF003952">
    <property type="entry name" value="PRK05450.1-5"/>
    <property type="match status" value="1"/>
</dbReference>
<keyword evidence="5" id="KW-0963">Cytoplasm</keyword>
<dbReference type="GO" id="GO:0016020">
    <property type="term" value="C:membrane"/>
    <property type="evidence" value="ECO:0007669"/>
    <property type="project" value="UniProtKB-SubCell"/>
</dbReference>
<dbReference type="InterPro" id="IPR029044">
    <property type="entry name" value="Nucleotide-diphossugar_trans"/>
</dbReference>
<sequence>MKFLALIPARYASTRFPGKPLADLMGKPMIQHVYEKAHAVFDACYVATDDPRIEQAVLSFGGRVVMTSSEHPSGTDRCREALVEVERETGTAFDVVVNIQGDEPFVSREQLELIQQCFEDSGTDIATLVKPFGPQEDVFNPNSPKVVVSAQGYALYFSRSVIPYRRGVEPQQWQEGFKYLKHIGMYAYRTGVLHRITDLPRGVLEQCESLEQLRWLENGFKVKVAETLSESLAIDTPQDLEAARAFMVRNGGL</sequence>
<dbReference type="UniPathway" id="UPA00358">
    <property type="reaction ID" value="UER00476"/>
</dbReference>
<dbReference type="NCBIfam" id="NF009905">
    <property type="entry name" value="PRK13368.1"/>
    <property type="match status" value="1"/>
</dbReference>
<dbReference type="GO" id="GO:0009103">
    <property type="term" value="P:lipopolysaccharide biosynthetic process"/>
    <property type="evidence" value="ECO:0007669"/>
    <property type="project" value="UniProtKB-UniRule"/>
</dbReference>
<evidence type="ECO:0000256" key="3">
    <source>
        <dbReference type="ARBA" id="ARBA00022695"/>
    </source>
</evidence>
<dbReference type="GO" id="GO:0033468">
    <property type="term" value="P:CMP-keto-3-deoxy-D-manno-octulosonic acid biosynthetic process"/>
    <property type="evidence" value="ECO:0007669"/>
    <property type="project" value="UniProtKB-UniRule"/>
</dbReference>
<name>G5H8W9_9BACT</name>
<dbReference type="Pfam" id="PF02348">
    <property type="entry name" value="CTP_transf_3"/>
    <property type="match status" value="1"/>
</dbReference>
<organism evidence="6 7">
    <name type="scientific">Alistipes indistinctus YIT 12060</name>
    <dbReference type="NCBI Taxonomy" id="742725"/>
    <lineage>
        <taxon>Bacteria</taxon>
        <taxon>Pseudomonadati</taxon>
        <taxon>Bacteroidota</taxon>
        <taxon>Bacteroidia</taxon>
        <taxon>Bacteroidales</taxon>
        <taxon>Rikenellaceae</taxon>
        <taxon>Alistipes</taxon>
    </lineage>
</organism>
<dbReference type="FunFam" id="3.90.550.10:FF:000011">
    <property type="entry name" value="3-deoxy-manno-octulosonate cytidylyltransferase"/>
    <property type="match status" value="1"/>
</dbReference>
<dbReference type="GO" id="GO:0005829">
    <property type="term" value="C:cytosol"/>
    <property type="evidence" value="ECO:0007669"/>
    <property type="project" value="TreeGrafter"/>
</dbReference>
<dbReference type="RefSeq" id="WP_009134861.1">
    <property type="nucleotide sequence ID" value="NZ_CP102250.1"/>
</dbReference>
<dbReference type="PANTHER" id="PTHR42866:SF2">
    <property type="entry name" value="3-DEOXY-MANNO-OCTULOSONATE CYTIDYLYLTRANSFERASE, MITOCHONDRIAL"/>
    <property type="match status" value="1"/>
</dbReference>
<reference evidence="6 7" key="1">
    <citation type="submission" date="2011-08" db="EMBL/GenBank/DDBJ databases">
        <title>The Genome Sequence of Alistipes indistinctus YIT 12060.</title>
        <authorList>
            <consortium name="The Broad Institute Genome Sequencing Platform"/>
            <person name="Earl A."/>
            <person name="Ward D."/>
            <person name="Feldgarden M."/>
            <person name="Gevers D."/>
            <person name="Morotomi M."/>
            <person name="Young S.K."/>
            <person name="Zeng Q."/>
            <person name="Gargeya S."/>
            <person name="Fitzgerald M."/>
            <person name="Haas B."/>
            <person name="Abouelleil A."/>
            <person name="Alvarado L."/>
            <person name="Arachchi H.M."/>
            <person name="Berlin A."/>
            <person name="Brown A."/>
            <person name="Chapman S.B."/>
            <person name="Chen Z."/>
            <person name="Dunbar C."/>
            <person name="Freedman E."/>
            <person name="Gearin G."/>
            <person name="Gellesch M."/>
            <person name="Goldberg J."/>
            <person name="Griggs A."/>
            <person name="Gujja S."/>
            <person name="Heiman D."/>
            <person name="Howarth C."/>
            <person name="Larson L."/>
            <person name="Lui A."/>
            <person name="MacDonald P.J.P."/>
            <person name="Montmayeur A."/>
            <person name="Murphy C."/>
            <person name="Neiman D."/>
            <person name="Pearson M."/>
            <person name="Priest M."/>
            <person name="Roberts A."/>
            <person name="Saif S."/>
            <person name="Shea T."/>
            <person name="Shenoy N."/>
            <person name="Sisk P."/>
            <person name="Stolte C."/>
            <person name="Sykes S."/>
            <person name="Wortman J."/>
            <person name="Nusbaum C."/>
            <person name="Birren B."/>
        </authorList>
    </citation>
    <scope>NUCLEOTIDE SEQUENCE [LARGE SCALE GENOMIC DNA]</scope>
    <source>
        <strain evidence="6 7">YIT 12060</strain>
    </source>
</reference>
<dbReference type="STRING" id="742725.HMPREF9450_02055"/>
<dbReference type="HOGENOM" id="CLU_065038_0_1_10"/>
<dbReference type="CDD" id="cd02517">
    <property type="entry name" value="CMP-KDO-Synthetase"/>
    <property type="match status" value="1"/>
</dbReference>
<evidence type="ECO:0000256" key="2">
    <source>
        <dbReference type="ARBA" id="ARBA00022679"/>
    </source>
</evidence>
<evidence type="ECO:0000256" key="4">
    <source>
        <dbReference type="ARBA" id="ARBA00022985"/>
    </source>
</evidence>
<accession>G5H8W9</accession>
<evidence type="ECO:0000313" key="6">
    <source>
        <dbReference type="EMBL" id="EHB92006.1"/>
    </source>
</evidence>
<gene>
    <name evidence="5" type="primary">kdsB</name>
    <name evidence="6" type="ORF">HMPREF9450_02055</name>
</gene>
<dbReference type="EMBL" id="ADLD01000013">
    <property type="protein sequence ID" value="EHB92006.1"/>
    <property type="molecule type" value="Genomic_DNA"/>
</dbReference>
<dbReference type="EC" id="2.7.7.38" evidence="5"/>
<protein>
    <recommendedName>
        <fullName evidence="5">3-deoxy-manno-octulosonate cytidylyltransferase</fullName>
        <ecNumber evidence="5">2.7.7.38</ecNumber>
    </recommendedName>
    <alternativeName>
        <fullName evidence="5">CMP-2-keto-3-deoxyoctulosonic acid synthase</fullName>
        <shortName evidence="5">CKS</shortName>
        <shortName evidence="5">CMP-KDO synthase</shortName>
    </alternativeName>
</protein>
<evidence type="ECO:0000256" key="5">
    <source>
        <dbReference type="HAMAP-Rule" id="MF_00057"/>
    </source>
</evidence>